<feature type="compositionally biased region" description="Basic and acidic residues" evidence="1">
    <location>
        <begin position="275"/>
        <end position="288"/>
    </location>
</feature>
<proteinExistence type="predicted"/>
<dbReference type="EMBL" id="DS990636">
    <property type="protein sequence ID" value="EGC41976.1"/>
    <property type="molecule type" value="Genomic_DNA"/>
</dbReference>
<evidence type="ECO:0000256" key="1">
    <source>
        <dbReference type="SAM" id="MobiDB-lite"/>
    </source>
</evidence>
<dbReference type="Proteomes" id="UP000008142">
    <property type="component" value="Unassembled WGS sequence"/>
</dbReference>
<gene>
    <name evidence="2" type="ORF">HCEG_01338</name>
</gene>
<feature type="region of interest" description="Disordered" evidence="1">
    <location>
        <begin position="1"/>
        <end position="29"/>
    </location>
</feature>
<dbReference type="PANTHER" id="PTHR42088:SF1">
    <property type="entry name" value="YALI0F10131P"/>
    <property type="match status" value="1"/>
</dbReference>
<dbReference type="VEuPathDB" id="FungiDB:I7I53_06961"/>
<dbReference type="OrthoDB" id="5417135at2759"/>
<evidence type="ECO:0000313" key="2">
    <source>
        <dbReference type="EMBL" id="EGC41976.1"/>
    </source>
</evidence>
<feature type="compositionally biased region" description="Basic and acidic residues" evidence="1">
    <location>
        <begin position="14"/>
        <end position="23"/>
    </location>
</feature>
<name>F0U4M9_AJEC8</name>
<evidence type="ECO:0000313" key="3">
    <source>
        <dbReference type="Proteomes" id="UP000008142"/>
    </source>
</evidence>
<dbReference type="PANTHER" id="PTHR42088">
    <property type="entry name" value="YALI0F10131P"/>
    <property type="match status" value="1"/>
</dbReference>
<feature type="region of interest" description="Disordered" evidence="1">
    <location>
        <begin position="268"/>
        <end position="304"/>
    </location>
</feature>
<accession>F0U4M9</accession>
<dbReference type="AlphaFoldDB" id="F0U4M9"/>
<organism evidence="3">
    <name type="scientific">Ajellomyces capsulatus (strain H88)</name>
    <name type="common">Darling's disease fungus</name>
    <name type="synonym">Histoplasma capsulatum</name>
    <dbReference type="NCBI Taxonomy" id="544711"/>
    <lineage>
        <taxon>Eukaryota</taxon>
        <taxon>Fungi</taxon>
        <taxon>Dikarya</taxon>
        <taxon>Ascomycota</taxon>
        <taxon>Pezizomycotina</taxon>
        <taxon>Eurotiomycetes</taxon>
        <taxon>Eurotiomycetidae</taxon>
        <taxon>Onygenales</taxon>
        <taxon>Ajellomycetaceae</taxon>
        <taxon>Histoplasma</taxon>
    </lineage>
</organism>
<dbReference type="STRING" id="544711.F0U4M9"/>
<dbReference type="HOGENOM" id="CLU_868682_0_0_1"/>
<sequence length="320" mass="34478">MVLPIDYAPGPTASDRRAGRSETPRGGLRPYVPVRAANIALASSYDDLAAMPSPHALRKSSTFTALDFAPPPRFRNAETASDAGSIRSNRTGVSAAHAYHIRNGGYRISRLPPETVGTDWAEEMRAPKEEEKWDLGLGKREREGEAVAGYSGKAAVGSKVAEAEGLKAKDLGGVATVEDSAEVCWAAGVKTAQEEGRKERETHFRMGLYVRLAGADVSARVGECYAESCFSFYIGVSNESPIIGRFGATTINGRYLFDGYFKAERGTKSKAQKGATKEPTNRSAERPMPEAASDQPVVGLQSETTGAVRQRSIRFRLSLI</sequence>
<reference evidence="3" key="1">
    <citation type="submission" date="2008-07" db="EMBL/GenBank/DDBJ databases">
        <title>Annotation of Ajellomyces capsulatus strain H88.</title>
        <authorList>
            <person name="Champion M."/>
            <person name="Cuomo C."/>
            <person name="Ma L.-J."/>
            <person name="Henn M.R."/>
            <person name="Sil A."/>
            <person name="Goldman B."/>
            <person name="Young S.K."/>
            <person name="Kodira C.D."/>
            <person name="Zeng Q."/>
            <person name="Koehrsen M."/>
            <person name="Alvarado L."/>
            <person name="Berlin A."/>
            <person name="Borenstein D."/>
            <person name="Chen Z."/>
            <person name="Engels R."/>
            <person name="Freedman E."/>
            <person name="Gellesch M."/>
            <person name="Goldberg J."/>
            <person name="Griggs A."/>
            <person name="Gujja S."/>
            <person name="Heiman D."/>
            <person name="Hepburn T."/>
            <person name="Howarth C."/>
            <person name="Jen D."/>
            <person name="Larson L."/>
            <person name="Lewis B."/>
            <person name="Mehta T."/>
            <person name="Park D."/>
            <person name="Pearson M."/>
            <person name="Roberts A."/>
            <person name="Saif S."/>
            <person name="Shea T."/>
            <person name="Shenoy N."/>
            <person name="Sisk P."/>
            <person name="Stolte C."/>
            <person name="Sykes S."/>
            <person name="Walk T."/>
            <person name="White J."/>
            <person name="Yandava C."/>
            <person name="Klein B."/>
            <person name="McEwen J.G."/>
            <person name="Puccia R."/>
            <person name="Goldman G.H."/>
            <person name="Felipe M.S."/>
            <person name="Nino-Vega G."/>
            <person name="San-Blas G."/>
            <person name="Taylor J."/>
            <person name="Mendoza L."/>
            <person name="Galagan J."/>
            <person name="Nusbaum C."/>
            <person name="Birren B."/>
        </authorList>
    </citation>
    <scope>NUCLEOTIDE SEQUENCE [LARGE SCALE GENOMIC DNA]</scope>
    <source>
        <strain evidence="3">H88</strain>
    </source>
</reference>
<protein>
    <submittedName>
        <fullName evidence="2">Uncharacterized protein</fullName>
    </submittedName>
</protein>